<dbReference type="EMBL" id="VKHS01001536">
    <property type="protein sequence ID" value="MBB0233131.1"/>
    <property type="molecule type" value="Genomic_DNA"/>
</dbReference>
<sequence length="121" mass="13263">MPDTPAHLRPGVARYSKTGRTWTLLVDDDVLASVATTGATTVLATKRGGATKEQKITGRHWPASEPGRHHLELAPEERAPCAECNRRWPTDAMEEEPDSSGIVLPVCPRCARLAPYERSYA</sequence>
<evidence type="ECO:0000256" key="1">
    <source>
        <dbReference type="SAM" id="MobiDB-lite"/>
    </source>
</evidence>
<protein>
    <submittedName>
        <fullName evidence="2">Uncharacterized protein</fullName>
    </submittedName>
</protein>
<comment type="caution">
    <text evidence="2">The sequence shown here is derived from an EMBL/GenBank/DDBJ whole genome shotgun (WGS) entry which is preliminary data.</text>
</comment>
<evidence type="ECO:0000313" key="2">
    <source>
        <dbReference type="EMBL" id="MBB0233131.1"/>
    </source>
</evidence>
<dbReference type="Proteomes" id="UP000530234">
    <property type="component" value="Unassembled WGS sequence"/>
</dbReference>
<evidence type="ECO:0000313" key="3">
    <source>
        <dbReference type="Proteomes" id="UP000530234"/>
    </source>
</evidence>
<gene>
    <name evidence="2" type="ORF">FOE67_27470</name>
</gene>
<name>A0A7W3T9C6_9ACTN</name>
<dbReference type="AlphaFoldDB" id="A0A7W3T9C6"/>
<organism evidence="2 3">
    <name type="scientific">Streptomyces calidiresistens</name>
    <dbReference type="NCBI Taxonomy" id="1485586"/>
    <lineage>
        <taxon>Bacteria</taxon>
        <taxon>Bacillati</taxon>
        <taxon>Actinomycetota</taxon>
        <taxon>Actinomycetes</taxon>
        <taxon>Kitasatosporales</taxon>
        <taxon>Streptomycetaceae</taxon>
        <taxon>Streptomyces</taxon>
    </lineage>
</organism>
<reference evidence="3" key="1">
    <citation type="submission" date="2019-10" db="EMBL/GenBank/DDBJ databases">
        <title>Streptomyces sp. nov., a novel actinobacterium isolated from alkaline environment.</title>
        <authorList>
            <person name="Golinska P."/>
        </authorList>
    </citation>
    <scope>NUCLEOTIDE SEQUENCE [LARGE SCALE GENOMIC DNA]</scope>
    <source>
        <strain evidence="3">DSM 42108</strain>
    </source>
</reference>
<feature type="region of interest" description="Disordered" evidence="1">
    <location>
        <begin position="47"/>
        <end position="70"/>
    </location>
</feature>
<accession>A0A7W3T9C6</accession>
<keyword evidence="3" id="KW-1185">Reference proteome</keyword>
<proteinExistence type="predicted"/>